<accession>A0A5B8A1E0</accession>
<keyword evidence="1" id="KW-1133">Transmembrane helix</keyword>
<keyword evidence="1" id="KW-0472">Membrane</keyword>
<organism evidence="2 3">
    <name type="scientific">Hymenobacter jejuensis</name>
    <dbReference type="NCBI Taxonomy" id="2502781"/>
    <lineage>
        <taxon>Bacteria</taxon>
        <taxon>Pseudomonadati</taxon>
        <taxon>Bacteroidota</taxon>
        <taxon>Cytophagia</taxon>
        <taxon>Cytophagales</taxon>
        <taxon>Hymenobacteraceae</taxon>
        <taxon>Hymenobacter</taxon>
    </lineage>
</organism>
<sequence length="271" mass="30705">MQSESDSLSQKTTDELIFLARNPDYYHADIIAAARRELQRRGVNILTLGPPQAEIPVPQYAEEETPDRTWLGPALGIGILVVAVAAYFLFHLHRSPPPVVHSSKPIVLETVESHQMPGFEALTEKQVQRDLRHVPKAERANPSFKKNYLELSRRFWSAEHQSDYLLKQITAAKLDSAFPGQAALVYEKWHYLTKALLYSHKLGPVMKDRVDVMHDVANRRMSALSYMRTNYLNGQPVLDKQVADAVAPVDDMLRALRDTTTTALIMKHVDL</sequence>
<proteinExistence type="predicted"/>
<reference evidence="2 3" key="1">
    <citation type="submission" date="2019-06" db="EMBL/GenBank/DDBJ databases">
        <authorList>
            <person name="Srinivasan S."/>
        </authorList>
    </citation>
    <scope>NUCLEOTIDE SEQUENCE [LARGE SCALE GENOMIC DNA]</scope>
    <source>
        <strain evidence="2 3">17J68-5</strain>
    </source>
</reference>
<dbReference type="KEGG" id="hyj:FHG12_14310"/>
<evidence type="ECO:0000313" key="3">
    <source>
        <dbReference type="Proteomes" id="UP000305398"/>
    </source>
</evidence>
<name>A0A5B8A1E0_9BACT</name>
<gene>
    <name evidence="2" type="ORF">FHG12_14310</name>
</gene>
<evidence type="ECO:0000256" key="1">
    <source>
        <dbReference type="SAM" id="Phobius"/>
    </source>
</evidence>
<evidence type="ECO:0000313" key="2">
    <source>
        <dbReference type="EMBL" id="QDA61201.1"/>
    </source>
</evidence>
<dbReference type="Proteomes" id="UP000305398">
    <property type="component" value="Chromosome"/>
</dbReference>
<dbReference type="AlphaFoldDB" id="A0A5B8A1E0"/>
<protein>
    <submittedName>
        <fullName evidence="2">Uncharacterized protein</fullName>
    </submittedName>
</protein>
<keyword evidence="3" id="KW-1185">Reference proteome</keyword>
<dbReference type="RefSeq" id="WP_139516375.1">
    <property type="nucleotide sequence ID" value="NZ_CP040896.1"/>
</dbReference>
<feature type="transmembrane region" description="Helical" evidence="1">
    <location>
        <begin position="70"/>
        <end position="90"/>
    </location>
</feature>
<dbReference type="EMBL" id="CP040896">
    <property type="protein sequence ID" value="QDA61201.1"/>
    <property type="molecule type" value="Genomic_DNA"/>
</dbReference>
<keyword evidence="1" id="KW-0812">Transmembrane</keyword>
<dbReference type="OrthoDB" id="875567at2"/>